<dbReference type="SUPFAM" id="SSF52733">
    <property type="entry name" value="Nicotinate mononucleotide:5,6-dimethylbenzimidazole phosphoribosyltransferase (CobT)"/>
    <property type="match status" value="1"/>
</dbReference>
<dbReference type="Proteomes" id="UP001162881">
    <property type="component" value="Unassembled WGS sequence"/>
</dbReference>
<evidence type="ECO:0000313" key="2">
    <source>
        <dbReference type="Proteomes" id="UP001162881"/>
    </source>
</evidence>
<name>A0ABT0BGA9_9SPHN</name>
<evidence type="ECO:0000313" key="1">
    <source>
        <dbReference type="EMBL" id="MCJ2183975.1"/>
    </source>
</evidence>
<keyword evidence="1" id="KW-0808">Transferase</keyword>
<dbReference type="GO" id="GO:0008939">
    <property type="term" value="F:nicotinate-nucleotide-dimethylbenzimidazole phosphoribosyltransferase activity"/>
    <property type="evidence" value="ECO:0007669"/>
    <property type="project" value="UniProtKB-EC"/>
</dbReference>
<proteinExistence type="predicted"/>
<dbReference type="InterPro" id="IPR036087">
    <property type="entry name" value="Nict_dMeBzImd_PRibTrfase_sf"/>
</dbReference>
<reference evidence="1" key="1">
    <citation type="submission" date="2022-03" db="EMBL/GenBank/DDBJ databases">
        <title>Identification of a novel bacterium isolated from mangrove sediments.</title>
        <authorList>
            <person name="Pan X."/>
        </authorList>
    </citation>
    <scope>NUCLEOTIDE SEQUENCE</scope>
    <source>
        <strain evidence="1">B1949</strain>
    </source>
</reference>
<dbReference type="Pfam" id="PF02277">
    <property type="entry name" value="DBI_PRT"/>
    <property type="match status" value="1"/>
</dbReference>
<dbReference type="EMBL" id="JALHLF010000069">
    <property type="protein sequence ID" value="MCJ2183975.1"/>
    <property type="molecule type" value="Genomic_DNA"/>
</dbReference>
<feature type="non-terminal residue" evidence="1">
    <location>
        <position position="1"/>
    </location>
</feature>
<dbReference type="EC" id="2.4.2.21" evidence="1"/>
<dbReference type="InterPro" id="IPR003200">
    <property type="entry name" value="Nict_dMeBzImd_PRibTrfase"/>
</dbReference>
<keyword evidence="1" id="KW-0328">Glycosyltransferase</keyword>
<gene>
    <name evidence="1" type="ORF">MTR62_14910</name>
</gene>
<organism evidence="1 2">
    <name type="scientific">Novosphingobium organovorum</name>
    <dbReference type="NCBI Taxonomy" id="2930092"/>
    <lineage>
        <taxon>Bacteria</taxon>
        <taxon>Pseudomonadati</taxon>
        <taxon>Pseudomonadota</taxon>
        <taxon>Alphaproteobacteria</taxon>
        <taxon>Sphingomonadales</taxon>
        <taxon>Sphingomonadaceae</taxon>
        <taxon>Novosphingobium</taxon>
    </lineage>
</organism>
<sequence>DPLLDLGLRLGEASGGAVAVQLVRSALAMHARMATFAEAGVAEAGVADKP</sequence>
<accession>A0ABT0BGA9</accession>
<keyword evidence="2" id="KW-1185">Reference proteome</keyword>
<dbReference type="RefSeq" id="WP_244022339.1">
    <property type="nucleotide sequence ID" value="NZ_JALHLF010000069.1"/>
</dbReference>
<comment type="caution">
    <text evidence="1">The sequence shown here is derived from an EMBL/GenBank/DDBJ whole genome shotgun (WGS) entry which is preliminary data.</text>
</comment>
<protein>
    <submittedName>
        <fullName evidence="1">Nicotinate-nucleotide--dimethylbenzimidazole phosphoribosyltransferase</fullName>
        <ecNumber evidence="1">2.4.2.21</ecNumber>
    </submittedName>
</protein>